<feature type="domain" description="Glycosyl hydrolase family 13 catalytic" evidence="5">
    <location>
        <begin position="168"/>
        <end position="574"/>
    </location>
</feature>
<dbReference type="Pfam" id="PF00128">
    <property type="entry name" value="Alpha-amylase"/>
    <property type="match status" value="1"/>
</dbReference>
<accession>A0A1A8XQN4</accession>
<dbReference type="InterPro" id="IPR006047">
    <property type="entry name" value="GH13_cat_dom"/>
</dbReference>
<organism evidence="6 7">
    <name type="scientific">Candidatus Accumulibacter aalborgensis</name>
    <dbReference type="NCBI Taxonomy" id="1860102"/>
    <lineage>
        <taxon>Bacteria</taxon>
        <taxon>Pseudomonadati</taxon>
        <taxon>Pseudomonadota</taxon>
        <taxon>Betaproteobacteria</taxon>
        <taxon>Candidatus Accumulibacter</taxon>
    </lineage>
</organism>
<feature type="region of interest" description="Disordered" evidence="4">
    <location>
        <begin position="470"/>
        <end position="497"/>
    </location>
</feature>
<evidence type="ECO:0000256" key="2">
    <source>
        <dbReference type="ARBA" id="ARBA00022801"/>
    </source>
</evidence>
<dbReference type="Pfam" id="PF21331">
    <property type="entry name" value="Isoamylase_C"/>
    <property type="match status" value="1"/>
</dbReference>
<dbReference type="Gene3D" id="2.60.40.1180">
    <property type="entry name" value="Golgi alpha-mannosidase II"/>
    <property type="match status" value="1"/>
</dbReference>
<dbReference type="AlphaFoldDB" id="A0A1A8XQN4"/>
<dbReference type="EC" id="3.2.1.-" evidence="6"/>
<evidence type="ECO:0000313" key="7">
    <source>
        <dbReference type="Proteomes" id="UP000199169"/>
    </source>
</evidence>
<keyword evidence="7" id="KW-1185">Reference proteome</keyword>
<dbReference type="InterPro" id="IPR013783">
    <property type="entry name" value="Ig-like_fold"/>
</dbReference>
<dbReference type="RefSeq" id="WP_186407700.1">
    <property type="nucleotide sequence ID" value="NZ_FLQX01000120.1"/>
</dbReference>
<dbReference type="SUPFAM" id="SSF81296">
    <property type="entry name" value="E set domains"/>
    <property type="match status" value="1"/>
</dbReference>
<evidence type="ECO:0000256" key="3">
    <source>
        <dbReference type="ARBA" id="ARBA00023295"/>
    </source>
</evidence>
<dbReference type="Pfam" id="PF02922">
    <property type="entry name" value="CBM_48"/>
    <property type="match status" value="1"/>
</dbReference>
<dbReference type="InterPro" id="IPR048644">
    <property type="entry name" value="Isoamylase_C"/>
</dbReference>
<evidence type="ECO:0000259" key="5">
    <source>
        <dbReference type="SMART" id="SM00642"/>
    </source>
</evidence>
<evidence type="ECO:0000313" key="6">
    <source>
        <dbReference type="EMBL" id="SBT07440.1"/>
    </source>
</evidence>
<gene>
    <name evidence="6" type="primary">glgX</name>
    <name evidence="6" type="ORF">ACCAA_430039</name>
</gene>
<dbReference type="EMBL" id="FLQX01000120">
    <property type="protein sequence ID" value="SBT07440.1"/>
    <property type="molecule type" value="Genomic_DNA"/>
</dbReference>
<evidence type="ECO:0000256" key="4">
    <source>
        <dbReference type="SAM" id="MobiDB-lite"/>
    </source>
</evidence>
<dbReference type="InterPro" id="IPR011837">
    <property type="entry name" value="Glycogen_debranch_GlgX"/>
</dbReference>
<dbReference type="InterPro" id="IPR013780">
    <property type="entry name" value="Glyco_hydro_b"/>
</dbReference>
<name>A0A1A8XQN4_9PROT</name>
<reference evidence="6 7" key="1">
    <citation type="submission" date="2016-06" db="EMBL/GenBank/DDBJ databases">
        <authorList>
            <person name="Kjaerup R.B."/>
            <person name="Dalgaard T.S."/>
            <person name="Juul-Madsen H.R."/>
        </authorList>
    </citation>
    <scope>NUCLEOTIDE SEQUENCE [LARGE SCALE GENOMIC DNA]</scope>
    <source>
        <strain evidence="6">3</strain>
    </source>
</reference>
<dbReference type="InterPro" id="IPR044505">
    <property type="entry name" value="GlgX_Isoamylase_N_E_set"/>
</dbReference>
<dbReference type="NCBIfam" id="TIGR02100">
    <property type="entry name" value="glgX_debranch"/>
    <property type="match status" value="1"/>
</dbReference>
<dbReference type="Proteomes" id="UP000199169">
    <property type="component" value="Unassembled WGS sequence"/>
</dbReference>
<feature type="compositionally biased region" description="Basic and acidic residues" evidence="4">
    <location>
        <begin position="470"/>
        <end position="483"/>
    </location>
</feature>
<protein>
    <submittedName>
        <fullName evidence="6">Glycogen debranching enzyme</fullName>
        <ecNumber evidence="6">3.2.1.-</ecNumber>
    </submittedName>
</protein>
<sequence>MNLPFTAIWPGTPAPRGASWDGEGVNFALFSEHAERVELCLFDASGRHEVQRIEMREQTDLIWHCYLPEARPDLLYGYRVHGPYDPARGHRFNAHKLLIEPYAKDIVGQVIWSDAHFGYRVGDPRQDLSFDSRDNHRGMPKCRVIDPAFTWGGDRAPRIPWSDMVIYELHVRGFTMKHPEVPPSLRGTYAGLVAAPVIDYLKRLGITSVELLPIHAFVIDRHLVEHGLSNYWGYNSIGFFAPDHRYSSSGSISEFKTMVKVFHSHGIEVILDVVYNHTAEGSELGPTLSLRGIDNATYYRLVGDNPRYYMDYTGCGNTLNLQQPRMLQLIMDSLRYWVLEMHVDGFRFDLASALARELHEVSKLGAFFDILLQDPVLSQVKLIAEPWDLGEGGYQVGNFPVGWTEWNDRYRDTMRAYWKGDGGLIGDFARRLTGSSDFYEHSGRKPYASINLITAHDGFTLHDLVSYNNKHNEANGEDNRDGSDNNNSWNCGAEGPTDDAQINELRARQKRNLLATLFFSQGVPMLLAGDETGRTQNGNNNAYCQDNEMSWVNWDLSAADRDLLTFVQRIIALRREHPVFRRRKFFQGRAIRGSEVKDLHWFKPDGKEMDDDEWDHDFVRCLGVYLDGEGMDDHDGRGRPIRDDNFLLLINGHHEGVDFRLPVVRPGDEWHRVLDTHVEGGLLAGARFQGGDTVFLESRSLAVLSEGKQT</sequence>
<keyword evidence="3 6" id="KW-0326">Glycosidase</keyword>
<comment type="similarity">
    <text evidence="1">Belongs to the glycosyl hydrolase 13 family.</text>
</comment>
<dbReference type="InterPro" id="IPR017853">
    <property type="entry name" value="GH"/>
</dbReference>
<dbReference type="SMART" id="SM00642">
    <property type="entry name" value="Aamy"/>
    <property type="match status" value="1"/>
</dbReference>
<dbReference type="InterPro" id="IPR004193">
    <property type="entry name" value="Glyco_hydro_13_N"/>
</dbReference>
<dbReference type="Gene3D" id="3.20.20.80">
    <property type="entry name" value="Glycosidases"/>
    <property type="match status" value="1"/>
</dbReference>
<dbReference type="GO" id="GO:0004135">
    <property type="term" value="F:amylo-alpha-1,6-glucosidase activity"/>
    <property type="evidence" value="ECO:0007669"/>
    <property type="project" value="InterPro"/>
</dbReference>
<dbReference type="SUPFAM" id="SSF51445">
    <property type="entry name" value="(Trans)glycosidases"/>
    <property type="match status" value="1"/>
</dbReference>
<dbReference type="SUPFAM" id="SSF51011">
    <property type="entry name" value="Glycosyl hydrolase domain"/>
    <property type="match status" value="1"/>
</dbReference>
<dbReference type="CDD" id="cd11326">
    <property type="entry name" value="AmyAc_Glg_debranch"/>
    <property type="match status" value="1"/>
</dbReference>
<keyword evidence="2 6" id="KW-0378">Hydrolase</keyword>
<dbReference type="GO" id="GO:0005980">
    <property type="term" value="P:glycogen catabolic process"/>
    <property type="evidence" value="ECO:0007669"/>
    <property type="project" value="InterPro"/>
</dbReference>
<dbReference type="Gene3D" id="2.60.40.10">
    <property type="entry name" value="Immunoglobulins"/>
    <property type="match status" value="1"/>
</dbReference>
<dbReference type="PANTHER" id="PTHR43002">
    <property type="entry name" value="GLYCOGEN DEBRANCHING ENZYME"/>
    <property type="match status" value="1"/>
</dbReference>
<dbReference type="CDD" id="cd02856">
    <property type="entry name" value="E_set_GDE_Isoamylase_N"/>
    <property type="match status" value="1"/>
</dbReference>
<dbReference type="InterPro" id="IPR014756">
    <property type="entry name" value="Ig_E-set"/>
</dbReference>
<proteinExistence type="inferred from homology"/>
<evidence type="ECO:0000256" key="1">
    <source>
        <dbReference type="ARBA" id="ARBA00008061"/>
    </source>
</evidence>
<dbReference type="STRING" id="1860102.ACCAA_430039"/>